<feature type="compositionally biased region" description="Polar residues" evidence="6">
    <location>
        <begin position="358"/>
        <end position="373"/>
    </location>
</feature>
<dbReference type="InterPro" id="IPR008042">
    <property type="entry name" value="Retrotrans_Pao"/>
</dbReference>
<protein>
    <recommendedName>
        <fullName evidence="7">PHD-type domain-containing protein</fullName>
    </recommendedName>
</protein>
<evidence type="ECO:0000256" key="3">
    <source>
        <dbReference type="ARBA" id="ARBA00022833"/>
    </source>
</evidence>
<sequence>MSDLNRTPEPVLSGCVACNRPHTEDNFVCCDKCDRWWHFSCAGVTASVEMRDWICSKCLPVPHTTPGSVTSSLKSVSSSHRLRTEQHLTYLAEQQELERLQMLKEFELQKKHLEQKHQLLAVQDEGDNQSVRSRRSIVSHSARSTRTMNWVQQHNNASKENVAAGAPLEGAVGGTVSAVQATAPAGNDTQQRPQHVTPGESVLVRELERREEESQRQIQMLRDQLNQLQLEIQQQKKGNQVTNAATSKGAVSKTRPNIPAIAAPAHRQPGYIDWQISPVETGQPAPIMTFEQPRKHARSFQNADTVPDIPTFEQQRNVARMNQMNREVGQTVRQREQSSCIPQASSVERNPVIERQRPQPTLTIAHSGPSSSEPPADMAVAAANIGPTQEQLAARQVLPRDLPMFSGDPADWPVFISHYNYTTQACGYSNGENMIRLQRCLKGAAWESVKSRLILPASTPQVIESLRMRFGRPDLLIESFIEKVKAASTPRADRLDTLIEFGTSVQGLCDHIVAANLLEHLENPTLLKDLVGKLPAEYKMKWASYRKQAINVNLKTFSVFMEEIVEDAYSVSTFASNDRQTKRDGSRHNNGSFVHADIGDDVQEHNEESRAKHGSAGVECSVCHRYGHRAKECKLFLEMTVDERWKKIQNQDLCRTCLFSHGRRACRNSNRCGIDGCQYRHHPLLHPTAIKHPPSNRHQTDHMHHHSQSKLLFRIIPVTLYGQQGIINTFAFLDEGSSLSMIESSLADRLGVDGYSRPLCLKWTGNVTREENDSKRVAFEISGLGKTERYWISDVGTTKSLNLPMQTLPVKKLMQDFQHLRGIPIEEYHDAVPRLLIGVDNLKLSLPLKVREGKEGVPVAVKTRLGWCVYGGQRSDDSSLASYHICECNEDTGMDETVKAYFSMEDVGVRPTNDCMSEEDKRAHQILEETTIFVGDRYESGLLWRFDKFELPDSYPMAIKRLQCLQRRMEKDPVLKENIQRQIQEYLERGYAHRASAEELSTADPRRIWFLPLGAVVNPKKPSKVRLIWDASAKVDGISLNDMLLKGPDQLASLPGVIFRFRQHRVAVVGDIKQMFHQIFIKNSDRYAQCFLWSPEAQKKPDVFVMNVATFGSTSSPATAQFVKNVNAQRFSEEFPRAVEGIVYNHYVDDYLDSFPDEDETKRVAGEVRDVHRKGGFEIRNWCSNSSAVLKHLGENQDKVVKTLNPDSGGLPDRVLGMLWNSEEDVIHFVTAMRENIKKIIQEDARPTKRQVLQCVMTLFDPVGLLAPYLIFGRVLIQDIWRAGTKWDEQVDDSIFQRWRDWVKILQDIDEVRIPRCYFRCANRLSLDRIQLHIFVDASPAAYSCACYFRIINAQGKAEVALVAAKAKVAPLKMMSVPRLELQACVLGVRMMKLVIDGHTFPIKARFLWTDSSTAHTWINGDPYKYRPFVAHRVSEILDTTTREEWRWLRSKMNSADEATKWGVGPHFNDQSIWYSGPKFLQSSEENWPCAEPENPEEKEMRSCFLHQEVRAPERIVDVTRFSNWNKLLRTTAYVHRFVSNARTPVNNRSGGPLARRELQKAEVTLFRMVQWECYPEEMIAMANPNEPNHAEENFIEKSSVLYSLTPRIDTHGVLRVDGRIGATKGVTRDVKFPVILPKKHHVTNLILEDFHRRFKHGNNETVDGEEHSESLLTV</sequence>
<dbReference type="InterPro" id="IPR019787">
    <property type="entry name" value="Znf_PHD-finger"/>
</dbReference>
<dbReference type="Gene3D" id="3.30.40.10">
    <property type="entry name" value="Zinc/RING finger domain, C3HC4 (zinc finger)"/>
    <property type="match status" value="1"/>
</dbReference>
<evidence type="ECO:0000256" key="1">
    <source>
        <dbReference type="ARBA" id="ARBA00022723"/>
    </source>
</evidence>
<dbReference type="GeneID" id="115264781"/>
<evidence type="ECO:0000259" key="7">
    <source>
        <dbReference type="PROSITE" id="PS50016"/>
    </source>
</evidence>
<organism evidence="8 9">
    <name type="scientific">Aedes albopictus</name>
    <name type="common">Asian tiger mosquito</name>
    <name type="synonym">Stegomyia albopicta</name>
    <dbReference type="NCBI Taxonomy" id="7160"/>
    <lineage>
        <taxon>Eukaryota</taxon>
        <taxon>Metazoa</taxon>
        <taxon>Ecdysozoa</taxon>
        <taxon>Arthropoda</taxon>
        <taxon>Hexapoda</taxon>
        <taxon>Insecta</taxon>
        <taxon>Pterygota</taxon>
        <taxon>Neoptera</taxon>
        <taxon>Endopterygota</taxon>
        <taxon>Diptera</taxon>
        <taxon>Nematocera</taxon>
        <taxon>Culicoidea</taxon>
        <taxon>Culicidae</taxon>
        <taxon>Culicinae</taxon>
        <taxon>Aedini</taxon>
        <taxon>Aedes</taxon>
        <taxon>Stegomyia</taxon>
    </lineage>
</organism>
<dbReference type="PANTHER" id="PTHR47331:SF5">
    <property type="entry name" value="RIBONUCLEASE H"/>
    <property type="match status" value="1"/>
</dbReference>
<evidence type="ECO:0000313" key="9">
    <source>
        <dbReference type="Proteomes" id="UP000069940"/>
    </source>
</evidence>
<feature type="region of interest" description="Disordered" evidence="6">
    <location>
        <begin position="356"/>
        <end position="375"/>
    </location>
</feature>
<dbReference type="PANTHER" id="PTHR47331">
    <property type="entry name" value="PHD-TYPE DOMAIN-CONTAINING PROTEIN"/>
    <property type="match status" value="1"/>
</dbReference>
<evidence type="ECO:0000256" key="6">
    <source>
        <dbReference type="SAM" id="MobiDB-lite"/>
    </source>
</evidence>
<keyword evidence="5" id="KW-0175">Coiled coil</keyword>
<keyword evidence="9" id="KW-1185">Reference proteome</keyword>
<keyword evidence="1" id="KW-0479">Metal-binding</keyword>
<feature type="region of interest" description="Disordered" evidence="6">
    <location>
        <begin position="125"/>
        <end position="146"/>
    </location>
</feature>
<dbReference type="PROSITE" id="PS50016">
    <property type="entry name" value="ZF_PHD_2"/>
    <property type="match status" value="1"/>
</dbReference>
<dbReference type="Gene3D" id="3.30.70.270">
    <property type="match status" value="1"/>
</dbReference>
<dbReference type="InterPro" id="IPR001965">
    <property type="entry name" value="Znf_PHD"/>
</dbReference>
<dbReference type="Proteomes" id="UP000069940">
    <property type="component" value="Unassembled WGS sequence"/>
</dbReference>
<keyword evidence="3" id="KW-0862">Zinc</keyword>
<feature type="coiled-coil region" evidence="5">
    <location>
        <begin position="204"/>
        <end position="238"/>
    </location>
</feature>
<dbReference type="InterPro" id="IPR000477">
    <property type="entry name" value="RT_dom"/>
</dbReference>
<dbReference type="RefSeq" id="XP_062713837.1">
    <property type="nucleotide sequence ID" value="XM_062857853.1"/>
</dbReference>
<reference evidence="9" key="1">
    <citation type="journal article" date="2015" name="Proc. Natl. Acad. Sci. U.S.A.">
        <title>Genome sequence of the Asian Tiger mosquito, Aedes albopictus, reveals insights into its biology, genetics, and evolution.</title>
        <authorList>
            <person name="Chen X.G."/>
            <person name="Jiang X."/>
            <person name="Gu J."/>
            <person name="Xu M."/>
            <person name="Wu Y."/>
            <person name="Deng Y."/>
            <person name="Zhang C."/>
            <person name="Bonizzoni M."/>
            <person name="Dermauw W."/>
            <person name="Vontas J."/>
            <person name="Armbruster P."/>
            <person name="Huang X."/>
            <person name="Yang Y."/>
            <person name="Zhang H."/>
            <person name="He W."/>
            <person name="Peng H."/>
            <person name="Liu Y."/>
            <person name="Wu K."/>
            <person name="Chen J."/>
            <person name="Lirakis M."/>
            <person name="Topalis P."/>
            <person name="Van Leeuwen T."/>
            <person name="Hall A.B."/>
            <person name="Jiang X."/>
            <person name="Thorpe C."/>
            <person name="Mueller R.L."/>
            <person name="Sun C."/>
            <person name="Waterhouse R.M."/>
            <person name="Yan G."/>
            <person name="Tu Z.J."/>
            <person name="Fang X."/>
            <person name="James A.A."/>
        </authorList>
    </citation>
    <scope>NUCLEOTIDE SEQUENCE [LARGE SCALE GENOMIC DNA]</scope>
    <source>
        <strain evidence="9">Foshan</strain>
    </source>
</reference>
<evidence type="ECO:0000313" key="8">
    <source>
        <dbReference type="EnsemblMetazoa" id="AALFPA23_003267.P3523"/>
    </source>
</evidence>
<dbReference type="SUPFAM" id="SSF57903">
    <property type="entry name" value="FYVE/PHD zinc finger"/>
    <property type="match status" value="1"/>
</dbReference>
<keyword evidence="2 4" id="KW-0863">Zinc-finger</keyword>
<dbReference type="InterPro" id="IPR043128">
    <property type="entry name" value="Rev_trsase/Diguanyl_cyclase"/>
</dbReference>
<dbReference type="PROSITE" id="PS01359">
    <property type="entry name" value="ZF_PHD_1"/>
    <property type="match status" value="1"/>
</dbReference>
<dbReference type="Pfam" id="PF05380">
    <property type="entry name" value="Peptidase_A17"/>
    <property type="match status" value="1"/>
</dbReference>
<name>A0ABM1XVH0_AEDAL</name>
<evidence type="ECO:0000256" key="5">
    <source>
        <dbReference type="SAM" id="Coils"/>
    </source>
</evidence>
<dbReference type="Gene3D" id="3.10.10.10">
    <property type="entry name" value="HIV Type 1 Reverse Transcriptase, subunit A, domain 1"/>
    <property type="match status" value="1"/>
</dbReference>
<dbReference type="Pfam" id="PF00078">
    <property type="entry name" value="RVT_1"/>
    <property type="match status" value="1"/>
</dbReference>
<reference evidence="8" key="2">
    <citation type="submission" date="2025-05" db="UniProtKB">
        <authorList>
            <consortium name="EnsemblMetazoa"/>
        </authorList>
    </citation>
    <scope>IDENTIFICATION</scope>
    <source>
        <strain evidence="8">Foshan</strain>
    </source>
</reference>
<dbReference type="CDD" id="cd01644">
    <property type="entry name" value="RT_pepA17"/>
    <property type="match status" value="1"/>
</dbReference>
<dbReference type="EnsemblMetazoa" id="AALFPA23_003267.R3523">
    <property type="protein sequence ID" value="AALFPA23_003267.P3523"/>
    <property type="gene ID" value="AALFPA23_003267"/>
</dbReference>
<dbReference type="InterPro" id="IPR011011">
    <property type="entry name" value="Znf_FYVE_PHD"/>
</dbReference>
<dbReference type="SMART" id="SM00249">
    <property type="entry name" value="PHD"/>
    <property type="match status" value="1"/>
</dbReference>
<dbReference type="Pfam" id="PF00628">
    <property type="entry name" value="PHD"/>
    <property type="match status" value="1"/>
</dbReference>
<dbReference type="InterPro" id="IPR013083">
    <property type="entry name" value="Znf_RING/FYVE/PHD"/>
</dbReference>
<dbReference type="InterPro" id="IPR019786">
    <property type="entry name" value="Zinc_finger_PHD-type_CS"/>
</dbReference>
<evidence type="ECO:0000256" key="4">
    <source>
        <dbReference type="PROSITE-ProRule" id="PRU00146"/>
    </source>
</evidence>
<feature type="domain" description="PHD-type" evidence="7">
    <location>
        <begin position="12"/>
        <end position="61"/>
    </location>
</feature>
<feature type="region of interest" description="Disordered" evidence="6">
    <location>
        <begin position="577"/>
        <end position="598"/>
    </location>
</feature>
<dbReference type="InterPro" id="IPR043502">
    <property type="entry name" value="DNA/RNA_pol_sf"/>
</dbReference>
<accession>A0ABM1XVH0</accession>
<dbReference type="SUPFAM" id="SSF56672">
    <property type="entry name" value="DNA/RNA polymerases"/>
    <property type="match status" value="1"/>
</dbReference>
<proteinExistence type="predicted"/>
<evidence type="ECO:0000256" key="2">
    <source>
        <dbReference type="ARBA" id="ARBA00022771"/>
    </source>
</evidence>